<reference evidence="1" key="1">
    <citation type="submission" date="2014-09" db="EMBL/GenBank/DDBJ databases">
        <authorList>
            <person name="Magalhaes I.L.F."/>
            <person name="Oliveira U."/>
            <person name="Santos F.R."/>
            <person name="Vidigal T.H.D.A."/>
            <person name="Brescovit A.D."/>
            <person name="Santos A.J."/>
        </authorList>
    </citation>
    <scope>NUCLEOTIDE SEQUENCE</scope>
    <source>
        <tissue evidence="1">Shoot tissue taken approximately 20 cm above the soil surface</tissue>
    </source>
</reference>
<organism evidence="1">
    <name type="scientific">Arundo donax</name>
    <name type="common">Giant reed</name>
    <name type="synonym">Donax arundinaceus</name>
    <dbReference type="NCBI Taxonomy" id="35708"/>
    <lineage>
        <taxon>Eukaryota</taxon>
        <taxon>Viridiplantae</taxon>
        <taxon>Streptophyta</taxon>
        <taxon>Embryophyta</taxon>
        <taxon>Tracheophyta</taxon>
        <taxon>Spermatophyta</taxon>
        <taxon>Magnoliopsida</taxon>
        <taxon>Liliopsida</taxon>
        <taxon>Poales</taxon>
        <taxon>Poaceae</taxon>
        <taxon>PACMAD clade</taxon>
        <taxon>Arundinoideae</taxon>
        <taxon>Arundineae</taxon>
        <taxon>Arundo</taxon>
    </lineage>
</organism>
<sequence length="15" mass="1612">MVVLLCHAVHAGPQH</sequence>
<dbReference type="EMBL" id="GBRH01190595">
    <property type="protein sequence ID" value="JAE07301.1"/>
    <property type="molecule type" value="Transcribed_RNA"/>
</dbReference>
<protein>
    <submittedName>
        <fullName evidence="1">Uncharacterized protein</fullName>
    </submittedName>
</protein>
<reference evidence="1" key="2">
    <citation type="journal article" date="2015" name="Data Brief">
        <title>Shoot transcriptome of the giant reed, Arundo donax.</title>
        <authorList>
            <person name="Barrero R.A."/>
            <person name="Guerrero F.D."/>
            <person name="Moolhuijzen P."/>
            <person name="Goolsby J.A."/>
            <person name="Tidwell J."/>
            <person name="Bellgard S.E."/>
            <person name="Bellgard M.I."/>
        </authorList>
    </citation>
    <scope>NUCLEOTIDE SEQUENCE</scope>
    <source>
        <tissue evidence="1">Shoot tissue taken approximately 20 cm above the soil surface</tissue>
    </source>
</reference>
<name>A0A0A9FAX8_ARUDO</name>
<proteinExistence type="predicted"/>
<evidence type="ECO:0000313" key="1">
    <source>
        <dbReference type="EMBL" id="JAE07301.1"/>
    </source>
</evidence>
<accession>A0A0A9FAX8</accession>